<comment type="caution">
    <text evidence="2">The sequence shown here is derived from an EMBL/GenBank/DDBJ whole genome shotgun (WGS) entry which is preliminary data.</text>
</comment>
<dbReference type="AlphaFoldDB" id="A0A0F0I1T4"/>
<gene>
    <name evidence="2" type="ORF">P875_00086659</name>
</gene>
<dbReference type="Pfam" id="PF06985">
    <property type="entry name" value="HET"/>
    <property type="match status" value="1"/>
</dbReference>
<dbReference type="PANTHER" id="PTHR24148">
    <property type="entry name" value="ANKYRIN REPEAT DOMAIN-CONTAINING PROTEIN 39 HOMOLOG-RELATED"/>
    <property type="match status" value="1"/>
</dbReference>
<evidence type="ECO:0000313" key="3">
    <source>
        <dbReference type="Proteomes" id="UP000033540"/>
    </source>
</evidence>
<organism evidence="2 3">
    <name type="scientific">Aspergillus parasiticus (strain ATCC 56775 / NRRL 5862 / SRRC 143 / SU-1)</name>
    <dbReference type="NCBI Taxonomy" id="1403190"/>
    <lineage>
        <taxon>Eukaryota</taxon>
        <taxon>Fungi</taxon>
        <taxon>Dikarya</taxon>
        <taxon>Ascomycota</taxon>
        <taxon>Pezizomycotina</taxon>
        <taxon>Eurotiomycetes</taxon>
        <taxon>Eurotiomycetidae</taxon>
        <taxon>Eurotiales</taxon>
        <taxon>Aspergillaceae</taxon>
        <taxon>Aspergillus</taxon>
        <taxon>Aspergillus subgen. Circumdati</taxon>
    </lineage>
</organism>
<reference evidence="2 3" key="1">
    <citation type="submission" date="2015-02" db="EMBL/GenBank/DDBJ databases">
        <title>Draft genome sequence of Aspergillus parasiticus SU-1.</title>
        <authorList>
            <person name="Yu J."/>
            <person name="Fedorova N."/>
            <person name="Yin Y."/>
            <person name="Losada L."/>
            <person name="Zafar N."/>
            <person name="Taujale R."/>
            <person name="Ehrlich K.C."/>
            <person name="Bhatnagar D."/>
            <person name="Cleveland T.E."/>
            <person name="Bennett J.W."/>
            <person name="Nierman W.C."/>
        </authorList>
    </citation>
    <scope>NUCLEOTIDE SEQUENCE [LARGE SCALE GENOMIC DNA]</scope>
    <source>
        <strain evidence="3">ATCC 56775 / NRRL 5862 / SRRC 143 / SU-1</strain>
    </source>
</reference>
<dbReference type="EMBL" id="JZEE01000660">
    <property type="protein sequence ID" value="KJK61724.1"/>
    <property type="molecule type" value="Genomic_DNA"/>
</dbReference>
<proteinExistence type="predicted"/>
<evidence type="ECO:0000313" key="2">
    <source>
        <dbReference type="EMBL" id="KJK61724.1"/>
    </source>
</evidence>
<dbReference type="InterPro" id="IPR052895">
    <property type="entry name" value="HetReg/Transcr_Mod"/>
</dbReference>
<dbReference type="InterPro" id="IPR010730">
    <property type="entry name" value="HET"/>
</dbReference>
<name>A0A0F0I1T4_ASPPU</name>
<sequence>MSGYLHHYPLDTARKEIRLLTILPALISKARIKCSLQVASLDAFPRYEAISYVWGDIREKQAILLDGRTIQVPTNVRRILQRLRHRMQRRVIWIDYVCINQDNVAEKNTQIPLMSAIYANATSVIAIISLDNLIDNGADAIDWMKRTSAMMRRDMSVSCWWIKRILSQISVGYGKRLSVSLGDVVDFYYDFLAAEYWTRMWTFQEYQLSQGKSPICICGDVEFPGPYGKDLLRASYWALVRISQMHYEAKEGERRPQLRAHYKDIKRHIENLHWTITRSFTTVNYRWVSDKQNLSVLDLLRQTSGRKCQDPKDKIYALYALLPSLQKAYPPDYNKSLSQIIFETARYILEREGANGFIMVDMFCLRKDRLEDFISPSWVPDLTTTLVVSTATETIHYSEKLSLVREINPTKPRHYPKFTADPSLLCILGRPIGKCKPVFQFASDVRGVLTQIMGVIQMHGDGRHVWDHVWEPENIPHRFLLACGVFSKNGNATHDINDQKFSLARLRTVFETLDLIHQDADTVLEALAEAGFGFLGDLVPRLYHIKVFTIHHTSSVGFGFSEQSVEEEDQVIVSVCHLDMPFVLRRGRGGLVHYRLVGFAYVDGICCIPLERSLNSNIYLDHLCTVPHEELLLN</sequence>
<evidence type="ECO:0000259" key="1">
    <source>
        <dbReference type="Pfam" id="PF06985"/>
    </source>
</evidence>
<feature type="domain" description="Heterokaryon incompatibility" evidence="1">
    <location>
        <begin position="47"/>
        <end position="205"/>
    </location>
</feature>
<protein>
    <submittedName>
        <fullName evidence="2">Heterokaryon incompatibility protein HET</fullName>
    </submittedName>
</protein>
<dbReference type="STRING" id="1403190.A0A0F0I1T4"/>
<dbReference type="Proteomes" id="UP000033540">
    <property type="component" value="Unassembled WGS sequence"/>
</dbReference>
<accession>A0A0F0I1T4</accession>
<dbReference type="OrthoDB" id="4850726at2759"/>
<dbReference type="PANTHER" id="PTHR24148:SF64">
    <property type="entry name" value="HETEROKARYON INCOMPATIBILITY DOMAIN-CONTAINING PROTEIN"/>
    <property type="match status" value="1"/>
</dbReference>